<evidence type="ECO:0000313" key="3">
    <source>
        <dbReference type="EMBL" id="TBO30367.1"/>
    </source>
</evidence>
<dbReference type="InterPro" id="IPR050237">
    <property type="entry name" value="ATP-dep_AMP-bd_enzyme"/>
</dbReference>
<evidence type="ECO:0000259" key="1">
    <source>
        <dbReference type="Pfam" id="PF00501"/>
    </source>
</evidence>
<dbReference type="InterPro" id="IPR025110">
    <property type="entry name" value="AMP-bd_C"/>
</dbReference>
<dbReference type="OrthoDB" id="9766486at2"/>
<dbReference type="InterPro" id="IPR020845">
    <property type="entry name" value="AMP-binding_CS"/>
</dbReference>
<dbReference type="Pfam" id="PF00501">
    <property type="entry name" value="AMP-binding"/>
    <property type="match status" value="1"/>
</dbReference>
<name>A0A4Q9GXN2_9BURK</name>
<feature type="domain" description="AMP-binding enzyme C-terminal" evidence="2">
    <location>
        <begin position="475"/>
        <end position="552"/>
    </location>
</feature>
<evidence type="ECO:0000313" key="4">
    <source>
        <dbReference type="Proteomes" id="UP000292120"/>
    </source>
</evidence>
<sequence>MAPHATAPHHAFWPARLPRTLTVPETPLWHNLTTSAARYPHKAAYLFAGASLSYTELLQQAEALAGWLQQVARVEPGERVLLFMQNCPQYVVSCYAILRARAVVVPVNPMNKADEFGHYISDADARVALCTAELAQVVHSANEAQPAHQRLQHLLVTRYADAMPPTDAPDSPMPSAMQAWLRAEHPLPAGATAWAQALQAEHTPAPYEGQSDDLALLPYTSGTTGLPKGCMHSHRSLMHNAVGSGLWGHVGADSVTLGVVPLFHITGMLYGVLTPVLYGSTVVLMPRWDRELAAALIAQHQVSHWTCIPTMIMDLFGSPNYPQFNLSSLRFLSGGGAAMPEAVAQRLKDEFGISFAEGYGLTETSAPSHANPPERAKLQCLGMPMFGTDSRVVDPVTLQDVPTGEVGEIITSGPMVFQGYWKHPEATAAAFIEREGRRYFRTGDLGRVDDEGYFFITDRLKRMINASGFKVWPSEVEMLLYRHPAVLEACVIASRDAYRGETVKAVLVLRPEARGTTQPDDIIGWAKDHMAAYKYPRIVEFADGLPKSGAGKVLWRVLQAEEDRKAQAAEAT</sequence>
<dbReference type="EMBL" id="SIXI01000004">
    <property type="protein sequence ID" value="TBO30367.1"/>
    <property type="molecule type" value="Genomic_DNA"/>
</dbReference>
<dbReference type="InterPro" id="IPR042099">
    <property type="entry name" value="ANL_N_sf"/>
</dbReference>
<dbReference type="NCBIfam" id="NF006181">
    <property type="entry name" value="PRK08314.1"/>
    <property type="match status" value="1"/>
</dbReference>
<feature type="domain" description="AMP-dependent synthetase/ligase" evidence="1">
    <location>
        <begin position="33"/>
        <end position="421"/>
    </location>
</feature>
<dbReference type="SUPFAM" id="SSF56801">
    <property type="entry name" value="Acetyl-CoA synthetase-like"/>
    <property type="match status" value="1"/>
</dbReference>
<dbReference type="GO" id="GO:0016878">
    <property type="term" value="F:acid-thiol ligase activity"/>
    <property type="evidence" value="ECO:0007669"/>
    <property type="project" value="UniProtKB-ARBA"/>
</dbReference>
<reference evidence="3 4" key="1">
    <citation type="submission" date="2019-02" db="EMBL/GenBank/DDBJ databases">
        <title>Aquabacterium sp. strain KMB7.</title>
        <authorList>
            <person name="Chen W.-M."/>
        </authorList>
    </citation>
    <scope>NUCLEOTIDE SEQUENCE [LARGE SCALE GENOMIC DNA]</scope>
    <source>
        <strain evidence="3 4">KMB7</strain>
    </source>
</reference>
<dbReference type="PANTHER" id="PTHR43767">
    <property type="entry name" value="LONG-CHAIN-FATTY-ACID--COA LIGASE"/>
    <property type="match status" value="1"/>
</dbReference>
<gene>
    <name evidence="3" type="ORF">EYS42_11795</name>
</gene>
<organism evidence="3 4">
    <name type="scientific">Aquabacterium lacunae</name>
    <dbReference type="NCBI Taxonomy" id="2528630"/>
    <lineage>
        <taxon>Bacteria</taxon>
        <taxon>Pseudomonadati</taxon>
        <taxon>Pseudomonadota</taxon>
        <taxon>Betaproteobacteria</taxon>
        <taxon>Burkholderiales</taxon>
        <taxon>Aquabacterium</taxon>
    </lineage>
</organism>
<dbReference type="PROSITE" id="PS00455">
    <property type="entry name" value="AMP_BINDING"/>
    <property type="match status" value="1"/>
</dbReference>
<dbReference type="AlphaFoldDB" id="A0A4Q9GXN2"/>
<proteinExistence type="predicted"/>
<dbReference type="InterPro" id="IPR000873">
    <property type="entry name" value="AMP-dep_synth/lig_dom"/>
</dbReference>
<dbReference type="Gene3D" id="3.30.300.30">
    <property type="match status" value="1"/>
</dbReference>
<dbReference type="PANTHER" id="PTHR43767:SF1">
    <property type="entry name" value="NONRIBOSOMAL PEPTIDE SYNTHASE PES1 (EUROFUNG)-RELATED"/>
    <property type="match status" value="1"/>
</dbReference>
<accession>A0A4Q9GXN2</accession>
<dbReference type="Pfam" id="PF13193">
    <property type="entry name" value="AMP-binding_C"/>
    <property type="match status" value="1"/>
</dbReference>
<dbReference type="Proteomes" id="UP000292120">
    <property type="component" value="Unassembled WGS sequence"/>
</dbReference>
<keyword evidence="3" id="KW-0436">Ligase</keyword>
<dbReference type="Gene3D" id="3.40.50.12780">
    <property type="entry name" value="N-terminal domain of ligase-like"/>
    <property type="match status" value="1"/>
</dbReference>
<protein>
    <submittedName>
        <fullName evidence="3">Long-chain fatty acid--CoA ligase</fullName>
    </submittedName>
</protein>
<dbReference type="RefSeq" id="WP_130968358.1">
    <property type="nucleotide sequence ID" value="NZ_SIXI01000004.1"/>
</dbReference>
<keyword evidence="4" id="KW-1185">Reference proteome</keyword>
<dbReference type="InterPro" id="IPR045851">
    <property type="entry name" value="AMP-bd_C_sf"/>
</dbReference>
<evidence type="ECO:0000259" key="2">
    <source>
        <dbReference type="Pfam" id="PF13193"/>
    </source>
</evidence>
<comment type="caution">
    <text evidence="3">The sequence shown here is derived from an EMBL/GenBank/DDBJ whole genome shotgun (WGS) entry which is preliminary data.</text>
</comment>